<dbReference type="PANTHER" id="PTHR36681:SF3">
    <property type="entry name" value="NUCLEAR GTPASE, GERMINAL CENTER-ASSOCIATED, TANDEM DUPLICATE 3"/>
    <property type="match status" value="1"/>
</dbReference>
<keyword evidence="6" id="KW-1185">Reference proteome</keyword>
<dbReference type="InterPro" id="IPR056024">
    <property type="entry name" value="DUF7605"/>
</dbReference>
<dbReference type="OrthoDB" id="3598281at2759"/>
<dbReference type="Proteomes" id="UP000265663">
    <property type="component" value="Unassembled WGS sequence"/>
</dbReference>
<dbReference type="InterPro" id="IPR027417">
    <property type="entry name" value="P-loop_NTPase"/>
</dbReference>
<evidence type="ECO:0000313" key="6">
    <source>
        <dbReference type="Proteomes" id="UP000265663"/>
    </source>
</evidence>
<proteinExistence type="predicted"/>
<accession>A0A3M7LY05</accession>
<dbReference type="PANTHER" id="PTHR36681">
    <property type="entry name" value="NUCLEAR GTPASE, GERMINAL CENTER-ASSOCIATED, TANDEM DUPLICATE 3"/>
    <property type="match status" value="1"/>
</dbReference>
<sequence>MRSRQPNMLFRAMDWDRFEQRARDVVPQQELKAGRCLIGVLDHRKLTQSELQNSDFTWMIGHEKISIRKILATYQQQHGRANVLLMFKDKVLENEDIVKTFLVPGDNLVLFIVDKSTQVSERSQPSSAIPPTPIFAIPLNNVNSDNVFRRESSLPLNNQQHVSLDPLLRRVTELQHPNMLEAATHASMEIIEGLKKKFSLYATPNTDAEAWSDSIEKLLSQKLRNPTIVGVVGSTGAGKSSVVNAMLDEERLLPTNCMRACTAVVTEISYNSSTDPFSKYRAEIEFVSSADWEKELTVLLHEFLGENGKISSEAYNNPTSEAGVAWAQFRAVYPSVARDALGQPSVSALMSNQSVIDVLGTIKQIRAAQPEQFHLELQQYVDSKEKVFKKENDTPKPVKSKARSQIEYWPLIKTVKIYTKSPALSTGAVIVDLPGVQDSNPARAAIAQTYMKQCTGLWIVAPINRAVDDKAAKTLLGDSFKRQLKYDGAFSNVTFICSKTDDISITEAIDSLGLEDDVSSFDTQNRHHDEQISQTNARINDLKETLGVYRTAMADTEKDIEVWEELQEQLDEGIPVFAPPPKVSKRKDTSVLKRPSKKQRTSDDDSDSELIGSDEDNLSGDDDSVSFLAERSSLSEAELKTKLKDLREAKRNARNEGVKIRNSMNILRSQMCGRMQKDEPVPGFVSTEDTEIPQLQAHCQKLTEAGRVQTSRAFLTNLAQLLNNFELWLSSDNNGIVVGKPEEVDYLKRRLHELTNNLDGAVEACMKDMRDVIKTHIYDKCPQVVDEAVQVAPTTVQAWGDKYQGGLGWSSYKAVVRRDGVHTSMSAGNRDFNSDLVDPIIKRLVTPWERTFQLHLPKTVKDHVENLAQILDDFYESIQEYADDNGLSLANLSRLKIQVTNYNQVLKDLGIIIISRMNDLQRNANRDFTPCIKKAMVDVYKQCTIDHGAGSFKRMRDYMENHVERERSPMFNEAVKTMVTNLDQMCEELQKSMMAKSKSIGAQMSIDYLRIMGGVTSNQPTGLPSKEESQLRSDVREALRSMSVQLELIAHGAIGPQNTTTCAIPEVDSDAMDMSP</sequence>
<reference evidence="5 6" key="1">
    <citation type="journal article" date="2014" name="PLoS ONE">
        <title>De novo Genome Assembly of the Fungal Plant Pathogen Pyrenophora semeniperda.</title>
        <authorList>
            <person name="Soliai M.M."/>
            <person name="Meyer S.E."/>
            <person name="Udall J.A."/>
            <person name="Elzinga D.E."/>
            <person name="Hermansen R.A."/>
            <person name="Bodily P.M."/>
            <person name="Hart A.A."/>
            <person name="Coleman C.E."/>
        </authorList>
    </citation>
    <scope>NUCLEOTIDE SEQUENCE [LARGE SCALE GENOMIC DNA]</scope>
    <source>
        <strain evidence="5 6">CCB06</strain>
        <tissue evidence="5">Mycelium</tissue>
    </source>
</reference>
<feature type="domain" description="Dynamin N-terminal" evidence="3">
    <location>
        <begin position="229"/>
        <end position="475"/>
    </location>
</feature>
<evidence type="ECO:0000256" key="1">
    <source>
        <dbReference type="SAM" id="Coils"/>
    </source>
</evidence>
<dbReference type="Pfam" id="PF24564">
    <property type="entry name" value="DUF7605"/>
    <property type="match status" value="1"/>
</dbReference>
<dbReference type="SUPFAM" id="SSF52540">
    <property type="entry name" value="P-loop containing nucleoside triphosphate hydrolases"/>
    <property type="match status" value="1"/>
</dbReference>
<feature type="coiled-coil region" evidence="1">
    <location>
        <begin position="636"/>
        <end position="663"/>
    </location>
</feature>
<feature type="domain" description="DUF7605" evidence="4">
    <location>
        <begin position="806"/>
        <end position="967"/>
    </location>
</feature>
<feature type="compositionally biased region" description="Acidic residues" evidence="2">
    <location>
        <begin position="604"/>
        <end position="624"/>
    </location>
</feature>
<evidence type="ECO:0000259" key="3">
    <source>
        <dbReference type="Pfam" id="PF00350"/>
    </source>
</evidence>
<evidence type="ECO:0000259" key="4">
    <source>
        <dbReference type="Pfam" id="PF24564"/>
    </source>
</evidence>
<dbReference type="Pfam" id="PF00350">
    <property type="entry name" value="Dynamin_N"/>
    <property type="match status" value="1"/>
</dbReference>
<dbReference type="InterPro" id="IPR045063">
    <property type="entry name" value="Dynamin_N"/>
</dbReference>
<evidence type="ECO:0000313" key="5">
    <source>
        <dbReference type="EMBL" id="RMZ67125.1"/>
    </source>
</evidence>
<protein>
    <submittedName>
        <fullName evidence="5">Tat pathway signal sequence</fullName>
    </submittedName>
</protein>
<keyword evidence="1" id="KW-0175">Coiled coil</keyword>
<name>A0A3M7LY05_9PLEO</name>
<dbReference type="EMBL" id="KE747810">
    <property type="protein sequence ID" value="RMZ67125.1"/>
    <property type="molecule type" value="Genomic_DNA"/>
</dbReference>
<dbReference type="AlphaFoldDB" id="A0A3M7LY05"/>
<dbReference type="Gene3D" id="3.40.50.300">
    <property type="entry name" value="P-loop containing nucleotide triphosphate hydrolases"/>
    <property type="match status" value="1"/>
</dbReference>
<evidence type="ECO:0000256" key="2">
    <source>
        <dbReference type="SAM" id="MobiDB-lite"/>
    </source>
</evidence>
<organism evidence="5 6">
    <name type="scientific">Pyrenophora seminiperda CCB06</name>
    <dbReference type="NCBI Taxonomy" id="1302712"/>
    <lineage>
        <taxon>Eukaryota</taxon>
        <taxon>Fungi</taxon>
        <taxon>Dikarya</taxon>
        <taxon>Ascomycota</taxon>
        <taxon>Pezizomycotina</taxon>
        <taxon>Dothideomycetes</taxon>
        <taxon>Pleosporomycetidae</taxon>
        <taxon>Pleosporales</taxon>
        <taxon>Pleosporineae</taxon>
        <taxon>Pleosporaceae</taxon>
        <taxon>Pyrenophora</taxon>
    </lineage>
</organism>
<gene>
    <name evidence="5" type="ORF">GMOD_00001006</name>
</gene>
<feature type="region of interest" description="Disordered" evidence="2">
    <location>
        <begin position="572"/>
        <end position="624"/>
    </location>
</feature>